<reference evidence="1 2" key="1">
    <citation type="journal article" date="2018" name="Elife">
        <title>Firefly genomes illuminate parallel origins of bioluminescence in beetles.</title>
        <authorList>
            <person name="Fallon T.R."/>
            <person name="Lower S.E."/>
            <person name="Chang C.H."/>
            <person name="Bessho-Uehara M."/>
            <person name="Martin G.J."/>
            <person name="Bewick A.J."/>
            <person name="Behringer M."/>
            <person name="Debat H.J."/>
            <person name="Wong I."/>
            <person name="Day J.C."/>
            <person name="Suvorov A."/>
            <person name="Silva C.J."/>
            <person name="Stanger-Hall K.F."/>
            <person name="Hall D.W."/>
            <person name="Schmitz R.J."/>
            <person name="Nelson D.R."/>
            <person name="Lewis S.M."/>
            <person name="Shigenobu S."/>
            <person name="Bybee S.M."/>
            <person name="Larracuente A.M."/>
            <person name="Oba Y."/>
            <person name="Weng J.K."/>
        </authorList>
    </citation>
    <scope>NUCLEOTIDE SEQUENCE [LARGE SCALE GENOMIC DNA]</scope>
    <source>
        <strain evidence="1">1611_PpyrPB1</strain>
        <tissue evidence="1">Whole body</tissue>
    </source>
</reference>
<evidence type="ECO:0000313" key="1">
    <source>
        <dbReference type="EMBL" id="KAB0792116.1"/>
    </source>
</evidence>
<accession>A0A5N4A473</accession>
<comment type="caution">
    <text evidence="1">The sequence shown here is derived from an EMBL/GenBank/DDBJ whole genome shotgun (WGS) entry which is preliminary data.</text>
</comment>
<proteinExistence type="predicted"/>
<gene>
    <name evidence="1" type="ORF">PPYR_14077</name>
</gene>
<dbReference type="Proteomes" id="UP000327044">
    <property type="component" value="Unassembled WGS sequence"/>
</dbReference>
<evidence type="ECO:0000313" key="2">
    <source>
        <dbReference type="Proteomes" id="UP000327044"/>
    </source>
</evidence>
<organism evidence="1 2">
    <name type="scientific">Photinus pyralis</name>
    <name type="common">Common eastern firefly</name>
    <name type="synonym">Lampyris pyralis</name>
    <dbReference type="NCBI Taxonomy" id="7054"/>
    <lineage>
        <taxon>Eukaryota</taxon>
        <taxon>Metazoa</taxon>
        <taxon>Ecdysozoa</taxon>
        <taxon>Arthropoda</taxon>
        <taxon>Hexapoda</taxon>
        <taxon>Insecta</taxon>
        <taxon>Pterygota</taxon>
        <taxon>Neoptera</taxon>
        <taxon>Endopterygota</taxon>
        <taxon>Coleoptera</taxon>
        <taxon>Polyphaga</taxon>
        <taxon>Elateriformia</taxon>
        <taxon>Elateroidea</taxon>
        <taxon>Lampyridae</taxon>
        <taxon>Lampyrinae</taxon>
        <taxon>Photinus</taxon>
    </lineage>
</organism>
<name>A0A5N4A473_PHOPY</name>
<sequence>MNVLDETCSSSMIKPLLRMVNHEPARNEPTHGRDIQMGSLGCNRERTLLSLPSFRYFHLTLESKTEVGCLLGWEAPDDPVRGDINLKKMCIIAALTRHDCFKIAEYER</sequence>
<protein>
    <submittedName>
        <fullName evidence="1">Uncharacterized protein</fullName>
    </submittedName>
</protein>
<keyword evidence="2" id="KW-1185">Reference proteome</keyword>
<dbReference type="EMBL" id="VVIM01000010">
    <property type="protein sequence ID" value="KAB0792116.1"/>
    <property type="molecule type" value="Genomic_DNA"/>
</dbReference>
<dbReference type="AlphaFoldDB" id="A0A5N4A473"/>
<dbReference type="InParanoid" id="A0A5N4A473"/>